<gene>
    <name evidence="2" type="ORF">rosag_13340</name>
</gene>
<dbReference type="Proteomes" id="UP001161325">
    <property type="component" value="Unassembled WGS sequence"/>
</dbReference>
<accession>A0AA37V637</accession>
<sequence length="160" mass="17297">MTTLYRPDGTLVVRAHDVAWLWIAGALLVGAVLLLSLPLAPPMKGSPILGAGAMTLVAVAALAAYEDRVAEFRTAEQRVHWSRRTLFRREQGTLRYEGITAVELVERRGRTATYGLVLHTGGRRFALHGSTTSRRARYEAAGGAVAAALSDDAREVPFLG</sequence>
<evidence type="ECO:0000313" key="3">
    <source>
        <dbReference type="Proteomes" id="UP001161325"/>
    </source>
</evidence>
<keyword evidence="3" id="KW-1185">Reference proteome</keyword>
<keyword evidence="1" id="KW-1133">Transmembrane helix</keyword>
<evidence type="ECO:0000256" key="1">
    <source>
        <dbReference type="SAM" id="Phobius"/>
    </source>
</evidence>
<comment type="caution">
    <text evidence="2">The sequence shown here is derived from an EMBL/GenBank/DDBJ whole genome shotgun (WGS) entry which is preliminary data.</text>
</comment>
<proteinExistence type="predicted"/>
<reference evidence="2" key="1">
    <citation type="submission" date="2022-08" db="EMBL/GenBank/DDBJ databases">
        <title>Draft genome sequencing of Roseisolibacter agri AW1220.</title>
        <authorList>
            <person name="Tobiishi Y."/>
            <person name="Tonouchi A."/>
        </authorList>
    </citation>
    <scope>NUCLEOTIDE SEQUENCE</scope>
    <source>
        <strain evidence="2">AW1220</strain>
    </source>
</reference>
<keyword evidence="1" id="KW-0472">Membrane</keyword>
<dbReference type="AlphaFoldDB" id="A0AA37V637"/>
<protein>
    <submittedName>
        <fullName evidence="2">Uncharacterized protein</fullName>
    </submittedName>
</protein>
<feature type="transmembrane region" description="Helical" evidence="1">
    <location>
        <begin position="47"/>
        <end position="65"/>
    </location>
</feature>
<organism evidence="2 3">
    <name type="scientific">Roseisolibacter agri</name>
    <dbReference type="NCBI Taxonomy" id="2014610"/>
    <lineage>
        <taxon>Bacteria</taxon>
        <taxon>Pseudomonadati</taxon>
        <taxon>Gemmatimonadota</taxon>
        <taxon>Gemmatimonadia</taxon>
        <taxon>Gemmatimonadales</taxon>
        <taxon>Gemmatimonadaceae</taxon>
        <taxon>Roseisolibacter</taxon>
    </lineage>
</organism>
<dbReference type="RefSeq" id="WP_284349265.1">
    <property type="nucleotide sequence ID" value="NZ_BRXS01000002.1"/>
</dbReference>
<feature type="transmembrane region" description="Helical" evidence="1">
    <location>
        <begin position="20"/>
        <end position="40"/>
    </location>
</feature>
<name>A0AA37V637_9BACT</name>
<keyword evidence="1" id="KW-0812">Transmembrane</keyword>
<evidence type="ECO:0000313" key="2">
    <source>
        <dbReference type="EMBL" id="GLC24821.1"/>
    </source>
</evidence>
<dbReference type="EMBL" id="BRXS01000002">
    <property type="protein sequence ID" value="GLC24821.1"/>
    <property type="molecule type" value="Genomic_DNA"/>
</dbReference>